<protein>
    <recommendedName>
        <fullName evidence="4">CHAT domain-containing protein</fullName>
    </recommendedName>
</protein>
<keyword evidence="3" id="KW-1185">Reference proteome</keyword>
<accession>A0A5C4JEX2</accession>
<comment type="caution">
    <text evidence="2">The sequence shown here is derived from an EMBL/GenBank/DDBJ whole genome shotgun (WGS) entry which is preliminary data.</text>
</comment>
<feature type="compositionally biased region" description="Low complexity" evidence="1">
    <location>
        <begin position="38"/>
        <end position="55"/>
    </location>
</feature>
<dbReference type="RefSeq" id="WP_138644944.1">
    <property type="nucleotide sequence ID" value="NZ_VCKW01000041.1"/>
</dbReference>
<dbReference type="Proteomes" id="UP000309174">
    <property type="component" value="Unassembled WGS sequence"/>
</dbReference>
<dbReference type="OrthoDB" id="8253226at2"/>
<proteinExistence type="predicted"/>
<name>A0A5C4JEX2_9ACTN</name>
<feature type="compositionally biased region" description="Basic and acidic residues" evidence="1">
    <location>
        <begin position="8"/>
        <end position="36"/>
    </location>
</feature>
<organism evidence="2 3">
    <name type="scientific">Actinomadura soli</name>
    <dbReference type="NCBI Taxonomy" id="2508997"/>
    <lineage>
        <taxon>Bacteria</taxon>
        <taxon>Bacillati</taxon>
        <taxon>Actinomycetota</taxon>
        <taxon>Actinomycetes</taxon>
        <taxon>Streptosporangiales</taxon>
        <taxon>Thermomonosporaceae</taxon>
        <taxon>Actinomadura</taxon>
    </lineage>
</organism>
<gene>
    <name evidence="2" type="ORF">ETD83_10835</name>
</gene>
<sequence>MSANLYRRQLERKRQQRIDAEKKAGECRSKETEKRTAAARARTAASKAKSVTTARSKLREAKRREGEAAKAGKDAARWQGRASGYSKQETDLQAKLAKAEQGEQDKAERLRQREQKKAERQRAAEDRALQSRMDHTEAIVNNAVRELRAPKVEKLRVLILGASSESGDRALRVGREQKRIRLAVESALHRELVELDVRPSATTSDLLDGITKFRPHVVHFSGHSDDDLIEFEDELDDFHQGVVVTARAFASAVKATDDPPLLVLLNSCNSAAQIDRLIDRQVTPFAIGMADEIQDGDAITYAAQFYAAMANGQSIKSAHLSAQAALELAGLSGAELPTLAHADDVDPAHTILVKPAQ</sequence>
<evidence type="ECO:0000313" key="3">
    <source>
        <dbReference type="Proteomes" id="UP000309174"/>
    </source>
</evidence>
<reference evidence="2 3" key="1">
    <citation type="submission" date="2019-05" db="EMBL/GenBank/DDBJ databases">
        <title>Draft genome sequence of Actinomadura sp. 14C53.</title>
        <authorList>
            <person name="Saricaoglu S."/>
            <person name="Isik K."/>
        </authorList>
    </citation>
    <scope>NUCLEOTIDE SEQUENCE [LARGE SCALE GENOMIC DNA]</scope>
    <source>
        <strain evidence="2 3">14C53</strain>
    </source>
</reference>
<feature type="region of interest" description="Disordered" evidence="1">
    <location>
        <begin position="1"/>
        <end position="130"/>
    </location>
</feature>
<dbReference type="AlphaFoldDB" id="A0A5C4JEX2"/>
<evidence type="ECO:0000313" key="2">
    <source>
        <dbReference type="EMBL" id="TMR03393.1"/>
    </source>
</evidence>
<evidence type="ECO:0000256" key="1">
    <source>
        <dbReference type="SAM" id="MobiDB-lite"/>
    </source>
</evidence>
<evidence type="ECO:0008006" key="4">
    <source>
        <dbReference type="Google" id="ProtNLM"/>
    </source>
</evidence>
<dbReference type="EMBL" id="VCKW01000041">
    <property type="protein sequence ID" value="TMR03393.1"/>
    <property type="molecule type" value="Genomic_DNA"/>
</dbReference>
<feature type="compositionally biased region" description="Basic and acidic residues" evidence="1">
    <location>
        <begin position="57"/>
        <end position="76"/>
    </location>
</feature>
<feature type="compositionally biased region" description="Basic and acidic residues" evidence="1">
    <location>
        <begin position="88"/>
        <end position="130"/>
    </location>
</feature>